<dbReference type="RefSeq" id="WP_224974914.1">
    <property type="nucleotide sequence ID" value="NZ_JAYJJU010000004.1"/>
</dbReference>
<dbReference type="Proteomes" id="UP001298593">
    <property type="component" value="Unassembled WGS sequence"/>
</dbReference>
<dbReference type="GO" id="GO:0016787">
    <property type="term" value="F:hydrolase activity"/>
    <property type="evidence" value="ECO:0007669"/>
    <property type="project" value="UniProtKB-KW"/>
</dbReference>
<comment type="caution">
    <text evidence="3">The sequence shown here is derived from an EMBL/GenBank/DDBJ whole genome shotgun (WGS) entry which is preliminary data.</text>
</comment>
<dbReference type="InterPro" id="IPR044149">
    <property type="entry name" value="Nitrilases_CHs"/>
</dbReference>
<evidence type="ECO:0000256" key="1">
    <source>
        <dbReference type="ARBA" id="ARBA00008129"/>
    </source>
</evidence>
<evidence type="ECO:0000313" key="4">
    <source>
        <dbReference type="Proteomes" id="UP001298593"/>
    </source>
</evidence>
<dbReference type="PANTHER" id="PTHR46044:SF1">
    <property type="entry name" value="CN HYDROLASE DOMAIN-CONTAINING PROTEIN"/>
    <property type="match status" value="1"/>
</dbReference>
<gene>
    <name evidence="3" type="ORF">KV113_06190</name>
</gene>
<keyword evidence="4" id="KW-1185">Reference proteome</keyword>
<dbReference type="InterPro" id="IPR000132">
    <property type="entry name" value="Nitrilase/CN_hydratase_CS"/>
</dbReference>
<dbReference type="InterPro" id="IPR036526">
    <property type="entry name" value="C-N_Hydrolase_sf"/>
</dbReference>
<dbReference type="Pfam" id="PF00795">
    <property type="entry name" value="CN_hydrolase"/>
    <property type="match status" value="1"/>
</dbReference>
<evidence type="ECO:0000313" key="3">
    <source>
        <dbReference type="EMBL" id="MEB3031143.1"/>
    </source>
</evidence>
<name>A0ABU5XT92_9MYCO</name>
<protein>
    <submittedName>
        <fullName evidence="3">Nitrilase-related carbon-nitrogen hydrolase</fullName>
    </submittedName>
</protein>
<dbReference type="EMBL" id="JAYJJU010000004">
    <property type="protein sequence ID" value="MEB3031143.1"/>
    <property type="molecule type" value="Genomic_DNA"/>
</dbReference>
<accession>A0ABU5XT92</accession>
<sequence>MNAVRAAAVQISPVLYSREGTVERVVAKIGQLSRHGVQFATFPETVIPYYPYFSFVQRPFEMRPQHLTLMERAVTIPSPEIDAIGAAARQADMVVSIGVTERDGGSLYNTQLLFDSDGSLLQRRRKIMPTYHERMIWGQGDGSGLRAVDSAVGRIGQLACWEHYIPLARYALIGDGEQIHSGMWPGSFAGDLFAQQIEVSVRNHALESAAFVVNATAWLDPDQQAQIMADTGCAIGPISGGCFTAIVSPHGELLGDPLRSGEGEVIADLDFSLIDSRKSQMDAAGHYSRPDLLSLVVDRTPRGHVQDRFEQPADAAVEEADRVAV</sequence>
<dbReference type="CDD" id="cd07564">
    <property type="entry name" value="nitrilases_CHs"/>
    <property type="match status" value="1"/>
</dbReference>
<dbReference type="SUPFAM" id="SSF56317">
    <property type="entry name" value="Carbon-nitrogen hydrolase"/>
    <property type="match status" value="1"/>
</dbReference>
<dbReference type="Gene3D" id="3.60.110.10">
    <property type="entry name" value="Carbon-nitrogen hydrolase"/>
    <property type="match status" value="1"/>
</dbReference>
<evidence type="ECO:0000259" key="2">
    <source>
        <dbReference type="PROSITE" id="PS50263"/>
    </source>
</evidence>
<dbReference type="PROSITE" id="PS00921">
    <property type="entry name" value="NITRIL_CHT_2"/>
    <property type="match status" value="1"/>
</dbReference>
<comment type="similarity">
    <text evidence="1">Belongs to the carbon-nitrogen hydrolase superfamily. Nitrilase family.</text>
</comment>
<organism evidence="3 4">
    <name type="scientific">[Mycobacterium] nativiensis</name>
    <dbReference type="NCBI Taxonomy" id="2855503"/>
    <lineage>
        <taxon>Bacteria</taxon>
        <taxon>Bacillati</taxon>
        <taxon>Actinomycetota</taxon>
        <taxon>Actinomycetes</taxon>
        <taxon>Mycobacteriales</taxon>
        <taxon>Mycobacteriaceae</taxon>
        <taxon>Mycolicibacter</taxon>
    </lineage>
</organism>
<reference evidence="3 4" key="1">
    <citation type="submission" date="2023-12" db="EMBL/GenBank/DDBJ databases">
        <title>Description of new species of Mycobacterium terrae complex isolated from sewage at the Sao Paulo Zoological Park Foundation in Brazil.</title>
        <authorList>
            <person name="Romagnoli C.L."/>
            <person name="Conceicao E.C."/>
            <person name="Machado E."/>
            <person name="Barreto L.B.P.F."/>
            <person name="Sharma A."/>
            <person name="Silva N.M."/>
            <person name="Marques L.E."/>
            <person name="Juliana M.A."/>
            <person name="Lourenco M.C.S."/>
            <person name="Digiampietri L.A."/>
            <person name="Suffys P.N."/>
            <person name="Viana-Niero C."/>
        </authorList>
    </citation>
    <scope>NUCLEOTIDE SEQUENCE [LARGE SCALE GENOMIC DNA]</scope>
    <source>
        <strain evidence="3 4">MYC340</strain>
    </source>
</reference>
<keyword evidence="3" id="KW-0378">Hydrolase</keyword>
<dbReference type="InterPro" id="IPR003010">
    <property type="entry name" value="C-N_Hydrolase"/>
</dbReference>
<proteinExistence type="inferred from homology"/>
<dbReference type="PANTHER" id="PTHR46044">
    <property type="entry name" value="NITRILASE"/>
    <property type="match status" value="1"/>
</dbReference>
<dbReference type="PROSITE" id="PS50263">
    <property type="entry name" value="CN_HYDROLASE"/>
    <property type="match status" value="1"/>
</dbReference>
<feature type="domain" description="CN hydrolase" evidence="2">
    <location>
        <begin position="4"/>
        <end position="271"/>
    </location>
</feature>